<name>A0AAE4ASB7_9HYPH</name>
<protein>
    <submittedName>
        <fullName evidence="1">Uncharacterized protein</fullName>
    </submittedName>
</protein>
<sequence length="92" mass="10135">MTEHRDRFEYCYACLGSVEFRTNGPQGGDGGHGGYLEITFDTENGSTALEVEVNGREPQSVDKLVLRFLGDSEMEAARDAFAFLSSKIKPVI</sequence>
<accession>A0AAE4ASB7</accession>
<reference evidence="1" key="1">
    <citation type="submission" date="2023-07" db="EMBL/GenBank/DDBJ databases">
        <title>Genomic Encyclopedia of Type Strains, Phase IV (KMG-IV): sequencing the most valuable type-strain genomes for metagenomic binning, comparative biology and taxonomic classification.</title>
        <authorList>
            <person name="Goeker M."/>
        </authorList>
    </citation>
    <scope>NUCLEOTIDE SEQUENCE</scope>
    <source>
        <strain evidence="1">DSM 21202</strain>
    </source>
</reference>
<evidence type="ECO:0000313" key="1">
    <source>
        <dbReference type="EMBL" id="MDQ0315073.1"/>
    </source>
</evidence>
<evidence type="ECO:0000313" key="2">
    <source>
        <dbReference type="Proteomes" id="UP001229244"/>
    </source>
</evidence>
<dbReference type="EMBL" id="JAUSUL010000001">
    <property type="protein sequence ID" value="MDQ0315073.1"/>
    <property type="molecule type" value="Genomic_DNA"/>
</dbReference>
<organism evidence="1 2">
    <name type="scientific">Amorphus orientalis</name>
    <dbReference type="NCBI Taxonomy" id="649198"/>
    <lineage>
        <taxon>Bacteria</taxon>
        <taxon>Pseudomonadati</taxon>
        <taxon>Pseudomonadota</taxon>
        <taxon>Alphaproteobacteria</taxon>
        <taxon>Hyphomicrobiales</taxon>
        <taxon>Amorphaceae</taxon>
        <taxon>Amorphus</taxon>
    </lineage>
</organism>
<keyword evidence="2" id="KW-1185">Reference proteome</keyword>
<dbReference type="AlphaFoldDB" id="A0AAE4ASB7"/>
<proteinExistence type="predicted"/>
<dbReference type="RefSeq" id="WP_306884866.1">
    <property type="nucleotide sequence ID" value="NZ_JAUSUL010000001.1"/>
</dbReference>
<comment type="caution">
    <text evidence="1">The sequence shown here is derived from an EMBL/GenBank/DDBJ whole genome shotgun (WGS) entry which is preliminary data.</text>
</comment>
<gene>
    <name evidence="1" type="ORF">J2S73_001510</name>
</gene>
<dbReference type="Proteomes" id="UP001229244">
    <property type="component" value="Unassembled WGS sequence"/>
</dbReference>